<feature type="domain" description="Enolase C-terminal" evidence="5">
    <location>
        <begin position="158"/>
        <end position="359"/>
    </location>
</feature>
<sequence>MKNTITKIESFYVRVPLGRPLKLGAIEIPDRHYVIVRIYDEAGNVGTSYGLSRNAPVAEVVHNNIIPIWKGKSLDNHEELYNLTTKANVCLGTNGIFFRALSLFDCALYDLLAIREKQPLYKYLGGESKAIPTMLVGGYPTSNETEETLADEMELYATYNPAGVKIASTTDAFKDGERLRTCRKYLPMSIPLMIDCVWGQTDAKTYAVEVQKWEDLNMKWIEDPFLTDDYENIRYLSENTKIDIAVGDEQSGYLNMLRLMDQGKVNVLRLDATVCGGVRTFIKIAKAAYQRGIPVACHVFHQLHLHLACAVPGVDIIEYMLPESDIESYQRLWDNDLVLENGTFTPTENPGVGTAWNEEFIIRYKE</sequence>
<dbReference type="GO" id="GO:0016854">
    <property type="term" value="F:racemase and epimerase activity"/>
    <property type="evidence" value="ECO:0007669"/>
    <property type="project" value="UniProtKB-ARBA"/>
</dbReference>
<evidence type="ECO:0000313" key="7">
    <source>
        <dbReference type="Proteomes" id="UP001199795"/>
    </source>
</evidence>
<dbReference type="RefSeq" id="WP_237240151.1">
    <property type="nucleotide sequence ID" value="NZ_JAKKDU010000011.1"/>
</dbReference>
<evidence type="ECO:0000256" key="1">
    <source>
        <dbReference type="ARBA" id="ARBA00001946"/>
    </source>
</evidence>
<dbReference type="InterPro" id="IPR046945">
    <property type="entry name" value="RHMD-like"/>
</dbReference>
<evidence type="ECO:0000256" key="2">
    <source>
        <dbReference type="ARBA" id="ARBA00022723"/>
    </source>
</evidence>
<evidence type="ECO:0000256" key="3">
    <source>
        <dbReference type="ARBA" id="ARBA00022842"/>
    </source>
</evidence>
<gene>
    <name evidence="6" type="ORF">L3X37_10635</name>
</gene>
<dbReference type="Gene3D" id="3.30.390.10">
    <property type="entry name" value="Enolase-like, N-terminal domain"/>
    <property type="match status" value="1"/>
</dbReference>
<dbReference type="GO" id="GO:0016052">
    <property type="term" value="P:carbohydrate catabolic process"/>
    <property type="evidence" value="ECO:0007669"/>
    <property type="project" value="TreeGrafter"/>
</dbReference>
<keyword evidence="3" id="KW-0460">Magnesium</keyword>
<dbReference type="SFLD" id="SFLDS00001">
    <property type="entry name" value="Enolase"/>
    <property type="match status" value="1"/>
</dbReference>
<dbReference type="Gene3D" id="3.20.20.120">
    <property type="entry name" value="Enolase-like C-terminal domain"/>
    <property type="match status" value="1"/>
</dbReference>
<dbReference type="AlphaFoldDB" id="A0AAE3ENQ3"/>
<dbReference type="GO" id="GO:0016836">
    <property type="term" value="F:hydro-lyase activity"/>
    <property type="evidence" value="ECO:0007669"/>
    <property type="project" value="TreeGrafter"/>
</dbReference>
<dbReference type="GO" id="GO:0000287">
    <property type="term" value="F:magnesium ion binding"/>
    <property type="evidence" value="ECO:0007669"/>
    <property type="project" value="TreeGrafter"/>
</dbReference>
<dbReference type="InterPro" id="IPR013341">
    <property type="entry name" value="Mandelate_racemase_N_dom"/>
</dbReference>
<keyword evidence="7" id="KW-1185">Reference proteome</keyword>
<evidence type="ECO:0000259" key="4">
    <source>
        <dbReference type="Pfam" id="PF02746"/>
    </source>
</evidence>
<dbReference type="InterPro" id="IPR029017">
    <property type="entry name" value="Enolase-like_N"/>
</dbReference>
<accession>A0AAE3ENQ3</accession>
<evidence type="ECO:0000259" key="5">
    <source>
        <dbReference type="Pfam" id="PF13378"/>
    </source>
</evidence>
<dbReference type="SUPFAM" id="SSF51604">
    <property type="entry name" value="Enolase C-terminal domain-like"/>
    <property type="match status" value="1"/>
</dbReference>
<proteinExistence type="predicted"/>
<dbReference type="Proteomes" id="UP001199795">
    <property type="component" value="Unassembled WGS sequence"/>
</dbReference>
<evidence type="ECO:0000313" key="6">
    <source>
        <dbReference type="EMBL" id="MCF7568816.1"/>
    </source>
</evidence>
<reference evidence="6" key="1">
    <citation type="submission" date="2022-01" db="EMBL/GenBank/DDBJ databases">
        <title>Draft genome sequence of Sabulilitoribacter arenilitoris KCTC 52401.</title>
        <authorList>
            <person name="Oh J.-S."/>
        </authorList>
    </citation>
    <scope>NUCLEOTIDE SEQUENCE</scope>
    <source>
        <strain evidence="6">HMF6543</strain>
    </source>
</reference>
<protein>
    <submittedName>
        <fullName evidence="6">Mandelate racemase/muconate lactonizing enzyme family protein</fullName>
    </submittedName>
</protein>
<dbReference type="InterPro" id="IPR029065">
    <property type="entry name" value="Enolase_C-like"/>
</dbReference>
<keyword evidence="2" id="KW-0479">Metal-binding</keyword>
<dbReference type="InterPro" id="IPR036849">
    <property type="entry name" value="Enolase-like_C_sf"/>
</dbReference>
<comment type="caution">
    <text evidence="6">The sequence shown here is derived from an EMBL/GenBank/DDBJ whole genome shotgun (WGS) entry which is preliminary data.</text>
</comment>
<dbReference type="Pfam" id="PF02746">
    <property type="entry name" value="MR_MLE_N"/>
    <property type="match status" value="1"/>
</dbReference>
<dbReference type="PANTHER" id="PTHR13794">
    <property type="entry name" value="ENOLASE SUPERFAMILY, MANDELATE RACEMASE"/>
    <property type="match status" value="1"/>
</dbReference>
<dbReference type="PANTHER" id="PTHR13794:SF58">
    <property type="entry name" value="MITOCHONDRIAL ENOLASE SUPERFAMILY MEMBER 1"/>
    <property type="match status" value="1"/>
</dbReference>
<dbReference type="EMBL" id="JAKKDU010000011">
    <property type="protein sequence ID" value="MCF7568816.1"/>
    <property type="molecule type" value="Genomic_DNA"/>
</dbReference>
<dbReference type="Pfam" id="PF13378">
    <property type="entry name" value="MR_MLE_C"/>
    <property type="match status" value="1"/>
</dbReference>
<name>A0AAE3ENQ3_9FLAO</name>
<organism evidence="6 7">
    <name type="scientific">Wocania arenilitoris</name>
    <dbReference type="NCBI Taxonomy" id="2044858"/>
    <lineage>
        <taxon>Bacteria</taxon>
        <taxon>Pseudomonadati</taxon>
        <taxon>Bacteroidota</taxon>
        <taxon>Flavobacteriia</taxon>
        <taxon>Flavobacteriales</taxon>
        <taxon>Flavobacteriaceae</taxon>
        <taxon>Wocania</taxon>
    </lineage>
</organism>
<comment type="cofactor">
    <cofactor evidence="1">
        <name>Mg(2+)</name>
        <dbReference type="ChEBI" id="CHEBI:18420"/>
    </cofactor>
</comment>
<dbReference type="CDD" id="cd03316">
    <property type="entry name" value="MR_like"/>
    <property type="match status" value="1"/>
</dbReference>
<feature type="domain" description="Mandelate racemase/muconate lactonizing enzyme N-terminal" evidence="4">
    <location>
        <begin position="11"/>
        <end position="125"/>
    </location>
</feature>
<dbReference type="SUPFAM" id="SSF54826">
    <property type="entry name" value="Enolase N-terminal domain-like"/>
    <property type="match status" value="1"/>
</dbReference>